<reference evidence="3" key="1">
    <citation type="journal article" date="2014" name="Int. J. Syst. Evol. Microbiol.">
        <title>Complete genome sequence of Corynebacterium casei LMG S-19264T (=DSM 44701T), isolated from a smear-ripened cheese.</title>
        <authorList>
            <consortium name="US DOE Joint Genome Institute (JGI-PGF)"/>
            <person name="Walter F."/>
            <person name="Albersmeier A."/>
            <person name="Kalinowski J."/>
            <person name="Ruckert C."/>
        </authorList>
    </citation>
    <scope>NUCLEOTIDE SEQUENCE</scope>
    <source>
        <strain evidence="3">CGMCC 1.15478</strain>
    </source>
</reference>
<dbReference type="Gene3D" id="3.40.50.150">
    <property type="entry name" value="Vaccinia Virus protein VP39"/>
    <property type="match status" value="1"/>
</dbReference>
<dbReference type="PANTHER" id="PTHR43619">
    <property type="entry name" value="S-ADENOSYL-L-METHIONINE-DEPENDENT METHYLTRANSFERASE YKTD-RELATED"/>
    <property type="match status" value="1"/>
</dbReference>
<keyword evidence="1" id="KW-0489">Methyltransferase</keyword>
<evidence type="ECO:0000313" key="3">
    <source>
        <dbReference type="EMBL" id="GGC67269.1"/>
    </source>
</evidence>
<reference evidence="3" key="2">
    <citation type="submission" date="2020-09" db="EMBL/GenBank/DDBJ databases">
        <authorList>
            <person name="Sun Q."/>
            <person name="Zhou Y."/>
        </authorList>
    </citation>
    <scope>NUCLEOTIDE SEQUENCE</scope>
    <source>
        <strain evidence="3">CGMCC 1.15478</strain>
    </source>
</reference>
<dbReference type="PANTHER" id="PTHR43619:SF2">
    <property type="entry name" value="S-ADENOSYL-L-METHIONINE-DEPENDENT METHYLTRANSFERASES SUPERFAMILY PROTEIN"/>
    <property type="match status" value="1"/>
</dbReference>
<protein>
    <submittedName>
        <fullName evidence="3">O-methyltransferase OMT</fullName>
    </submittedName>
</protein>
<comment type="caution">
    <text evidence="3">The sequence shown here is derived from an EMBL/GenBank/DDBJ whole genome shotgun (WGS) entry which is preliminary data.</text>
</comment>
<keyword evidence="2" id="KW-0808">Transferase</keyword>
<dbReference type="EMBL" id="BMJH01000002">
    <property type="protein sequence ID" value="GGC67269.1"/>
    <property type="molecule type" value="Genomic_DNA"/>
</dbReference>
<evidence type="ECO:0000256" key="2">
    <source>
        <dbReference type="ARBA" id="ARBA00022679"/>
    </source>
</evidence>
<evidence type="ECO:0000313" key="4">
    <source>
        <dbReference type="Proteomes" id="UP000641514"/>
    </source>
</evidence>
<proteinExistence type="predicted"/>
<organism evidence="3 4">
    <name type="scientific">Hoyosella rhizosphaerae</name>
    <dbReference type="NCBI Taxonomy" id="1755582"/>
    <lineage>
        <taxon>Bacteria</taxon>
        <taxon>Bacillati</taxon>
        <taxon>Actinomycetota</taxon>
        <taxon>Actinomycetes</taxon>
        <taxon>Mycobacteriales</taxon>
        <taxon>Hoyosellaceae</taxon>
        <taxon>Hoyosella</taxon>
    </lineage>
</organism>
<dbReference type="Pfam" id="PF04072">
    <property type="entry name" value="LCM"/>
    <property type="match status" value="1"/>
</dbReference>
<dbReference type="SUPFAM" id="SSF53335">
    <property type="entry name" value="S-adenosyl-L-methionine-dependent methyltransferases"/>
    <property type="match status" value="1"/>
</dbReference>
<dbReference type="GO" id="GO:0008168">
    <property type="term" value="F:methyltransferase activity"/>
    <property type="evidence" value="ECO:0007669"/>
    <property type="project" value="UniProtKB-KW"/>
</dbReference>
<name>A0A916UB62_9ACTN</name>
<dbReference type="GO" id="GO:0032259">
    <property type="term" value="P:methylation"/>
    <property type="evidence" value="ECO:0007669"/>
    <property type="project" value="UniProtKB-KW"/>
</dbReference>
<dbReference type="AlphaFoldDB" id="A0A916UB62"/>
<dbReference type="Proteomes" id="UP000641514">
    <property type="component" value="Unassembled WGS sequence"/>
</dbReference>
<dbReference type="PIRSF" id="PIRSF028177">
    <property type="entry name" value="Polyketide_synth_Omtfrase_TcmP"/>
    <property type="match status" value="1"/>
</dbReference>
<dbReference type="RefSeq" id="WP_188673922.1">
    <property type="nucleotide sequence ID" value="NZ_BMJH01000002.1"/>
</dbReference>
<keyword evidence="4" id="KW-1185">Reference proteome</keyword>
<dbReference type="InterPro" id="IPR016874">
    <property type="entry name" value="TcmP-like"/>
</dbReference>
<dbReference type="InterPro" id="IPR007213">
    <property type="entry name" value="Ppm1/Ppm2/Tcmp"/>
</dbReference>
<gene>
    <name evidence="3" type="ORF">GCM10011410_19920</name>
</gene>
<accession>A0A916UB62</accession>
<dbReference type="InterPro" id="IPR029063">
    <property type="entry name" value="SAM-dependent_MTases_sf"/>
</dbReference>
<sequence length="271" mass="30488">MIERTELEKLLEPVPETMLGTLRDRAVEAMRPGTELRDPIAVDIFQSLDYDWDKFGATAQPNWMRALTFDKVCDEFLAEHPNGTVVSLGDGLDTGFFRTDNGTMRWVSVDVPEVAKLRAVLVPDNPRLVNVAKSAFDTAWTAQVRSPEDGVLILAQGLFQYFTWDDVTTLLQHCGETFPGAEIIFDVVPEWFGRKTRAGWKKSENYEVPAMHFALNPDDLGELSEKVPAITSVRTIRMVPGHGVFGSLTMRTIYGVKKLRNAWPAIARVRF</sequence>
<evidence type="ECO:0000256" key="1">
    <source>
        <dbReference type="ARBA" id="ARBA00022603"/>
    </source>
</evidence>